<gene>
    <name evidence="1" type="ORF">NDU88_007440</name>
</gene>
<accession>A0AAV7RT23</accession>
<name>A0AAV7RT23_PLEWA</name>
<evidence type="ECO:0000313" key="1">
    <source>
        <dbReference type="EMBL" id="KAJ1154697.1"/>
    </source>
</evidence>
<dbReference type="AlphaFoldDB" id="A0AAV7RT23"/>
<comment type="caution">
    <text evidence="1">The sequence shown here is derived from an EMBL/GenBank/DDBJ whole genome shotgun (WGS) entry which is preliminary data.</text>
</comment>
<dbReference type="Proteomes" id="UP001066276">
    <property type="component" value="Chromosome 5"/>
</dbReference>
<organism evidence="1 2">
    <name type="scientific">Pleurodeles waltl</name>
    <name type="common">Iberian ribbed newt</name>
    <dbReference type="NCBI Taxonomy" id="8319"/>
    <lineage>
        <taxon>Eukaryota</taxon>
        <taxon>Metazoa</taxon>
        <taxon>Chordata</taxon>
        <taxon>Craniata</taxon>
        <taxon>Vertebrata</taxon>
        <taxon>Euteleostomi</taxon>
        <taxon>Amphibia</taxon>
        <taxon>Batrachia</taxon>
        <taxon>Caudata</taxon>
        <taxon>Salamandroidea</taxon>
        <taxon>Salamandridae</taxon>
        <taxon>Pleurodelinae</taxon>
        <taxon>Pleurodeles</taxon>
    </lineage>
</organism>
<dbReference type="EMBL" id="JANPWB010000009">
    <property type="protein sequence ID" value="KAJ1154697.1"/>
    <property type="molecule type" value="Genomic_DNA"/>
</dbReference>
<sequence>MRDYNSHEPERINDAFWMRLADVRDTLQAALALTFSACQNQQALSIVPLSEPIQASSWDGNLLGCSARCRLWSSCVVGPHVEVSSVWIVGHLFVTGAAKQAELRPFGLQLGLDGSRVKIS</sequence>
<reference evidence="1" key="1">
    <citation type="journal article" date="2022" name="bioRxiv">
        <title>Sequencing and chromosome-scale assembly of the giantPleurodeles waltlgenome.</title>
        <authorList>
            <person name="Brown T."/>
            <person name="Elewa A."/>
            <person name="Iarovenko S."/>
            <person name="Subramanian E."/>
            <person name="Araus A.J."/>
            <person name="Petzold A."/>
            <person name="Susuki M."/>
            <person name="Suzuki K.-i.T."/>
            <person name="Hayashi T."/>
            <person name="Toyoda A."/>
            <person name="Oliveira C."/>
            <person name="Osipova E."/>
            <person name="Leigh N.D."/>
            <person name="Simon A."/>
            <person name="Yun M.H."/>
        </authorList>
    </citation>
    <scope>NUCLEOTIDE SEQUENCE</scope>
    <source>
        <strain evidence="1">20211129_DDA</strain>
        <tissue evidence="1">Liver</tissue>
    </source>
</reference>
<proteinExistence type="predicted"/>
<keyword evidence="2" id="KW-1185">Reference proteome</keyword>
<protein>
    <submittedName>
        <fullName evidence="1">Uncharacterized protein</fullName>
    </submittedName>
</protein>
<evidence type="ECO:0000313" key="2">
    <source>
        <dbReference type="Proteomes" id="UP001066276"/>
    </source>
</evidence>